<feature type="transmembrane region" description="Helical" evidence="2">
    <location>
        <begin position="199"/>
        <end position="220"/>
    </location>
</feature>
<dbReference type="Gene3D" id="1.20.1250.20">
    <property type="entry name" value="MFS general substrate transporter like domains"/>
    <property type="match status" value="1"/>
</dbReference>
<dbReference type="PANTHER" id="PTHR11328:SF24">
    <property type="entry name" value="MAJOR FACILITATOR SUPERFAMILY (MFS) PROFILE DOMAIN-CONTAINING PROTEIN"/>
    <property type="match status" value="1"/>
</dbReference>
<dbReference type="GO" id="GO:0015293">
    <property type="term" value="F:symporter activity"/>
    <property type="evidence" value="ECO:0007669"/>
    <property type="project" value="InterPro"/>
</dbReference>
<feature type="transmembrane region" description="Helical" evidence="2">
    <location>
        <begin position="261"/>
        <end position="279"/>
    </location>
</feature>
<accession>A0A975PA68</accession>
<gene>
    <name evidence="3" type="ORF">KM031_11060</name>
</gene>
<sequence>MIAAAGLPIYIHAPKAYVDDYGLSLGALGLTLAGLRLLDVVQDPALGWLAERTRARRGAMVAGAGALMALAMLALFAVPPPVAPLLWFALSLTALFSAFSFLSIAFYAEGVAKAADLGPGGHLRLAGWREAGALAGICTAAVAPVALAQISDRPFAVFAAGFALLAGLSVWAMRRQWRGAVSGATAFGPLLRVAAVRRLLLLALVNAAPAAVSSTLFLFFVESRLDAPGAEGPLLLLFFLCAALSAPVWSHLARRIGAKSALLSGMVLAILSFGGALALGAGDVLLFALICAASGAAIGADLVLLPALFARELARLGQGEAAGFGLWSFVSKLSLALAAATLLPMLEAQGFAPGAANDPGTLALLGFLYAGVPCGLKLLSIALLLRLDLPEMRDD</sequence>
<proteinExistence type="inferred from homology"/>
<dbReference type="Proteomes" id="UP000679352">
    <property type="component" value="Chromosome"/>
</dbReference>
<feature type="transmembrane region" description="Helical" evidence="2">
    <location>
        <begin position="128"/>
        <end position="149"/>
    </location>
</feature>
<name>A0A975PA68_9RHOB</name>
<feature type="transmembrane region" description="Helical" evidence="2">
    <location>
        <begin position="155"/>
        <end position="173"/>
    </location>
</feature>
<protein>
    <submittedName>
        <fullName evidence="3">MFS transporter</fullName>
    </submittedName>
</protein>
<reference evidence="3" key="1">
    <citation type="submission" date="2021-06" db="EMBL/GenBank/DDBJ databases">
        <title>Direct submission.</title>
        <authorList>
            <person name="Lee C.-S."/>
            <person name="Jin L."/>
        </authorList>
    </citation>
    <scope>NUCLEOTIDE SEQUENCE</scope>
    <source>
        <strain evidence="3">Con5</strain>
    </source>
</reference>
<dbReference type="GO" id="GO:0008643">
    <property type="term" value="P:carbohydrate transport"/>
    <property type="evidence" value="ECO:0007669"/>
    <property type="project" value="InterPro"/>
</dbReference>
<feature type="transmembrane region" description="Helical" evidence="2">
    <location>
        <begin position="232"/>
        <end position="249"/>
    </location>
</feature>
<dbReference type="GO" id="GO:0005886">
    <property type="term" value="C:plasma membrane"/>
    <property type="evidence" value="ECO:0007669"/>
    <property type="project" value="TreeGrafter"/>
</dbReference>
<feature type="transmembrane region" description="Helical" evidence="2">
    <location>
        <begin position="85"/>
        <end position="107"/>
    </location>
</feature>
<feature type="transmembrane region" description="Helical" evidence="2">
    <location>
        <begin position="285"/>
        <end position="309"/>
    </location>
</feature>
<dbReference type="InterPro" id="IPR036259">
    <property type="entry name" value="MFS_trans_sf"/>
</dbReference>
<dbReference type="InterPro" id="IPR039672">
    <property type="entry name" value="MFS_2"/>
</dbReference>
<dbReference type="AlphaFoldDB" id="A0A975PA68"/>
<dbReference type="RefSeq" id="WP_215505012.1">
    <property type="nucleotide sequence ID" value="NZ_CP076361.1"/>
</dbReference>
<feature type="transmembrane region" description="Helical" evidence="2">
    <location>
        <begin position="363"/>
        <end position="385"/>
    </location>
</feature>
<dbReference type="KEGG" id="gfu:KM031_11060"/>
<evidence type="ECO:0000256" key="2">
    <source>
        <dbReference type="SAM" id="Phobius"/>
    </source>
</evidence>
<keyword evidence="2" id="KW-0472">Membrane</keyword>
<dbReference type="PANTHER" id="PTHR11328">
    <property type="entry name" value="MAJOR FACILITATOR SUPERFAMILY DOMAIN-CONTAINING PROTEIN"/>
    <property type="match status" value="1"/>
</dbReference>
<dbReference type="EMBL" id="CP076361">
    <property type="protein sequence ID" value="QWK92013.1"/>
    <property type="molecule type" value="Genomic_DNA"/>
</dbReference>
<keyword evidence="2" id="KW-0812">Transmembrane</keyword>
<evidence type="ECO:0000256" key="1">
    <source>
        <dbReference type="ARBA" id="ARBA00009617"/>
    </source>
</evidence>
<keyword evidence="2" id="KW-1133">Transmembrane helix</keyword>
<organism evidence="3 4">
    <name type="scientific">Gemmobacter fulvus</name>
    <dbReference type="NCBI Taxonomy" id="2840474"/>
    <lineage>
        <taxon>Bacteria</taxon>
        <taxon>Pseudomonadati</taxon>
        <taxon>Pseudomonadota</taxon>
        <taxon>Alphaproteobacteria</taxon>
        <taxon>Rhodobacterales</taxon>
        <taxon>Paracoccaceae</taxon>
        <taxon>Gemmobacter</taxon>
    </lineage>
</organism>
<dbReference type="Pfam" id="PF13347">
    <property type="entry name" value="MFS_2"/>
    <property type="match status" value="1"/>
</dbReference>
<evidence type="ECO:0000313" key="4">
    <source>
        <dbReference type="Proteomes" id="UP000679352"/>
    </source>
</evidence>
<keyword evidence="4" id="KW-1185">Reference proteome</keyword>
<dbReference type="SUPFAM" id="SSF103473">
    <property type="entry name" value="MFS general substrate transporter"/>
    <property type="match status" value="1"/>
</dbReference>
<feature type="transmembrane region" description="Helical" evidence="2">
    <location>
        <begin position="59"/>
        <end position="79"/>
    </location>
</feature>
<feature type="transmembrane region" description="Helical" evidence="2">
    <location>
        <begin position="321"/>
        <end position="343"/>
    </location>
</feature>
<comment type="similarity">
    <text evidence="1">Belongs to the sodium:galactoside symporter (TC 2.A.2) family.</text>
</comment>
<evidence type="ECO:0000313" key="3">
    <source>
        <dbReference type="EMBL" id="QWK92013.1"/>
    </source>
</evidence>